<sequence length="659" mass="74778">MELKKLKLTKRRSELLKKYDVETVEDVLRIYPLRYETIQAIPFSSWQEGDSVCFEGLISSSVTIIRLQGRRSMTRFTVISWDQEIQITLFNRPWKEMFHFGKTITCFGTYQGKNKVTVSQYNFKPLHLQEGIRPIYPLRDGMKQSDMISIMQGALSLADQVKSLVPKRYINKYRLMDLASCLKAIHQPQNDADLKAAIRTLKYEEFLRFQCVMQALSHEQRGDIKSPKQFDHDKILSFINQFPYALTPDQEKAIHEVLEDMASSRILFRLVQGDVGCGKTMVASVALYACLLSGEQACFLAPTEILARQHYKTLQAQGLPVSLYVSSLPVRQKKEILESLRTQKIQLVVGTHALFQEGVTFKDLGLAVIDEQQRFGVRQRRALLEKGKAVDVLMMSATPIPRTAAHFLFGDLSVSNIKTMPPGRKPVITRYVTGKTMKPILQEIIQYTQEGHQGYVVCPSIEDSQEMDLRNAISIYEGMKNTLTQFRFGLLHGRLKAEEKEAVMMDFSQHRIDILVSTTVVEVGVDVANATWMVIYDAHRFGLSTLHQLRGRVGRSADQGHCFLLSTTKNPQAIERLKMLEKNTDGFSITAYDLQTRGPGDVLGVRQSGIPGFLFADPAKDVAMMSCCIEDAKEILRRQEDQALLAYVSQALENASYFD</sequence>
<evidence type="ECO:0000256" key="5">
    <source>
        <dbReference type="ARBA" id="ARBA00022840"/>
    </source>
</evidence>
<dbReference type="SUPFAM" id="SSF50249">
    <property type="entry name" value="Nucleic acid-binding proteins"/>
    <property type="match status" value="1"/>
</dbReference>
<dbReference type="GO" id="GO:0005524">
    <property type="term" value="F:ATP binding"/>
    <property type="evidence" value="ECO:0007669"/>
    <property type="project" value="UniProtKB-KW"/>
</dbReference>
<proteinExistence type="predicted"/>
<keyword evidence="4 10" id="KW-0347">Helicase</keyword>
<dbReference type="GO" id="GO:0003677">
    <property type="term" value="F:DNA binding"/>
    <property type="evidence" value="ECO:0007669"/>
    <property type="project" value="UniProtKB-KW"/>
</dbReference>
<dbReference type="RefSeq" id="WP_183374103.1">
    <property type="nucleotide sequence ID" value="NZ_JACHHD010000002.1"/>
</dbReference>
<dbReference type="Proteomes" id="UP000521313">
    <property type="component" value="Unassembled WGS sequence"/>
</dbReference>
<dbReference type="GO" id="GO:0006281">
    <property type="term" value="P:DNA repair"/>
    <property type="evidence" value="ECO:0007669"/>
    <property type="project" value="UniProtKB-KW"/>
</dbReference>
<dbReference type="InterPro" id="IPR001650">
    <property type="entry name" value="Helicase_C-like"/>
</dbReference>
<dbReference type="EMBL" id="JACHHD010000002">
    <property type="protein sequence ID" value="MBB5184272.1"/>
    <property type="molecule type" value="Genomic_DNA"/>
</dbReference>
<dbReference type="InterPro" id="IPR033454">
    <property type="entry name" value="RecG_wedge"/>
</dbReference>
<dbReference type="InterPro" id="IPR012340">
    <property type="entry name" value="NA-bd_OB-fold"/>
</dbReference>
<keyword evidence="6" id="KW-0238">DNA-binding</keyword>
<accession>A0A7W8CZ45</accession>
<gene>
    <name evidence="10" type="ORF">HNQ43_000307</name>
</gene>
<dbReference type="InterPro" id="IPR047112">
    <property type="entry name" value="RecG/Mfd"/>
</dbReference>
<comment type="caution">
    <text evidence="10">The sequence shown here is derived from an EMBL/GenBank/DDBJ whole genome shotgun (WGS) entry which is preliminary data.</text>
</comment>
<dbReference type="PANTHER" id="PTHR47964:SF1">
    <property type="entry name" value="ATP-DEPENDENT DNA HELICASE HOMOLOG RECG, CHLOROPLASTIC"/>
    <property type="match status" value="1"/>
</dbReference>
<dbReference type="GO" id="GO:0003678">
    <property type="term" value="F:DNA helicase activity"/>
    <property type="evidence" value="ECO:0007669"/>
    <property type="project" value="TreeGrafter"/>
</dbReference>
<dbReference type="PROSITE" id="PS51192">
    <property type="entry name" value="HELICASE_ATP_BIND_1"/>
    <property type="match status" value="1"/>
</dbReference>
<keyword evidence="1" id="KW-0547">Nucleotide-binding</keyword>
<evidence type="ECO:0000256" key="7">
    <source>
        <dbReference type="ARBA" id="ARBA00023204"/>
    </source>
</evidence>
<dbReference type="Pfam" id="PF00270">
    <property type="entry name" value="DEAD"/>
    <property type="match status" value="1"/>
</dbReference>
<dbReference type="GO" id="GO:0016787">
    <property type="term" value="F:hydrolase activity"/>
    <property type="evidence" value="ECO:0007669"/>
    <property type="project" value="UniProtKB-KW"/>
</dbReference>
<evidence type="ECO:0000256" key="6">
    <source>
        <dbReference type="ARBA" id="ARBA00023125"/>
    </source>
</evidence>
<keyword evidence="2" id="KW-0227">DNA damage</keyword>
<keyword evidence="5" id="KW-0067">ATP-binding</keyword>
<evidence type="ECO:0000259" key="8">
    <source>
        <dbReference type="PROSITE" id="PS51192"/>
    </source>
</evidence>
<keyword evidence="7" id="KW-0234">DNA repair</keyword>
<dbReference type="SMART" id="SM00487">
    <property type="entry name" value="DEXDc"/>
    <property type="match status" value="1"/>
</dbReference>
<name>A0A7W8CZ45_9FIRM</name>
<evidence type="ECO:0000256" key="2">
    <source>
        <dbReference type="ARBA" id="ARBA00022763"/>
    </source>
</evidence>
<evidence type="ECO:0000313" key="10">
    <source>
        <dbReference type="EMBL" id="MBB5184272.1"/>
    </source>
</evidence>
<feature type="domain" description="Helicase C-terminal" evidence="9">
    <location>
        <begin position="440"/>
        <end position="595"/>
    </location>
</feature>
<organism evidence="10 11">
    <name type="scientific">Faecalicoccus acidiformans</name>
    <dbReference type="NCBI Taxonomy" id="915173"/>
    <lineage>
        <taxon>Bacteria</taxon>
        <taxon>Bacillati</taxon>
        <taxon>Bacillota</taxon>
        <taxon>Erysipelotrichia</taxon>
        <taxon>Erysipelotrichales</taxon>
        <taxon>Erysipelotrichaceae</taxon>
        <taxon>Faecalicoccus</taxon>
    </lineage>
</organism>
<dbReference type="PROSITE" id="PS51194">
    <property type="entry name" value="HELICASE_CTER"/>
    <property type="match status" value="1"/>
</dbReference>
<dbReference type="Pfam" id="PF00271">
    <property type="entry name" value="Helicase_C"/>
    <property type="match status" value="1"/>
</dbReference>
<dbReference type="PANTHER" id="PTHR47964">
    <property type="entry name" value="ATP-DEPENDENT DNA HELICASE HOMOLOG RECG, CHLOROPLASTIC"/>
    <property type="match status" value="1"/>
</dbReference>
<dbReference type="SUPFAM" id="SSF52540">
    <property type="entry name" value="P-loop containing nucleoside triphosphate hydrolases"/>
    <property type="match status" value="2"/>
</dbReference>
<protein>
    <submittedName>
        <fullName evidence="10">ATP-dependent DNA helicase RecG</fullName>
        <ecNumber evidence="10">3.6.4.12</ecNumber>
    </submittedName>
</protein>
<dbReference type="AlphaFoldDB" id="A0A7W8CZ45"/>
<dbReference type="EC" id="3.6.4.12" evidence="10"/>
<dbReference type="InterPro" id="IPR027417">
    <property type="entry name" value="P-loop_NTPase"/>
</dbReference>
<keyword evidence="3 10" id="KW-0378">Hydrolase</keyword>
<feature type="domain" description="Helicase ATP-binding" evidence="8">
    <location>
        <begin position="260"/>
        <end position="417"/>
    </location>
</feature>
<evidence type="ECO:0000256" key="3">
    <source>
        <dbReference type="ARBA" id="ARBA00022801"/>
    </source>
</evidence>
<evidence type="ECO:0000259" key="9">
    <source>
        <dbReference type="PROSITE" id="PS51194"/>
    </source>
</evidence>
<dbReference type="Gene3D" id="3.40.50.300">
    <property type="entry name" value="P-loop containing nucleotide triphosphate hydrolases"/>
    <property type="match status" value="2"/>
</dbReference>
<dbReference type="SMART" id="SM00490">
    <property type="entry name" value="HELICc"/>
    <property type="match status" value="2"/>
</dbReference>
<dbReference type="InterPro" id="IPR014001">
    <property type="entry name" value="Helicase_ATP-bd"/>
</dbReference>
<dbReference type="InterPro" id="IPR011545">
    <property type="entry name" value="DEAD/DEAH_box_helicase_dom"/>
</dbReference>
<evidence type="ECO:0000256" key="4">
    <source>
        <dbReference type="ARBA" id="ARBA00022806"/>
    </source>
</evidence>
<evidence type="ECO:0000256" key="1">
    <source>
        <dbReference type="ARBA" id="ARBA00022741"/>
    </source>
</evidence>
<reference evidence="10 11" key="1">
    <citation type="submission" date="2020-08" db="EMBL/GenBank/DDBJ databases">
        <title>Genomic Encyclopedia of Type Strains, Phase IV (KMG-IV): sequencing the most valuable type-strain genomes for metagenomic binning, comparative biology and taxonomic classification.</title>
        <authorList>
            <person name="Goeker M."/>
        </authorList>
    </citation>
    <scope>NUCLEOTIDE SEQUENCE [LARGE SCALE GENOMIC DNA]</scope>
    <source>
        <strain evidence="10 11">DSM 26963</strain>
    </source>
</reference>
<evidence type="ECO:0000313" key="11">
    <source>
        <dbReference type="Proteomes" id="UP000521313"/>
    </source>
</evidence>
<dbReference type="Pfam" id="PF17191">
    <property type="entry name" value="RecG_wedge"/>
    <property type="match status" value="1"/>
</dbReference>